<proteinExistence type="predicted"/>
<dbReference type="Proteomes" id="UP000070544">
    <property type="component" value="Unassembled WGS sequence"/>
</dbReference>
<name>A0A138ZWW0_GONPJ</name>
<feature type="region of interest" description="Disordered" evidence="1">
    <location>
        <begin position="70"/>
        <end position="92"/>
    </location>
</feature>
<feature type="compositionally biased region" description="Acidic residues" evidence="1">
    <location>
        <begin position="106"/>
        <end position="120"/>
    </location>
</feature>
<evidence type="ECO:0000313" key="3">
    <source>
        <dbReference type="Proteomes" id="UP000070544"/>
    </source>
</evidence>
<accession>A0A138ZWW0</accession>
<feature type="compositionally biased region" description="Acidic residues" evidence="1">
    <location>
        <begin position="78"/>
        <end position="87"/>
    </location>
</feature>
<organism evidence="2 3">
    <name type="scientific">Gonapodya prolifera (strain JEL478)</name>
    <name type="common">Monoblepharis prolifera</name>
    <dbReference type="NCBI Taxonomy" id="1344416"/>
    <lineage>
        <taxon>Eukaryota</taxon>
        <taxon>Fungi</taxon>
        <taxon>Fungi incertae sedis</taxon>
        <taxon>Chytridiomycota</taxon>
        <taxon>Chytridiomycota incertae sedis</taxon>
        <taxon>Monoblepharidomycetes</taxon>
        <taxon>Monoblepharidales</taxon>
        <taxon>Gonapodyaceae</taxon>
        <taxon>Gonapodya</taxon>
    </lineage>
</organism>
<reference evidence="2 3" key="1">
    <citation type="journal article" date="2015" name="Genome Biol. Evol.">
        <title>Phylogenomic analyses indicate that early fungi evolved digesting cell walls of algal ancestors of land plants.</title>
        <authorList>
            <person name="Chang Y."/>
            <person name="Wang S."/>
            <person name="Sekimoto S."/>
            <person name="Aerts A.L."/>
            <person name="Choi C."/>
            <person name="Clum A."/>
            <person name="LaButti K.M."/>
            <person name="Lindquist E.A."/>
            <person name="Yee Ngan C."/>
            <person name="Ohm R.A."/>
            <person name="Salamov A.A."/>
            <person name="Grigoriev I.V."/>
            <person name="Spatafora J.W."/>
            <person name="Berbee M.L."/>
        </authorList>
    </citation>
    <scope>NUCLEOTIDE SEQUENCE [LARGE SCALE GENOMIC DNA]</scope>
    <source>
        <strain evidence="2 3">JEL478</strain>
    </source>
</reference>
<evidence type="ECO:0000313" key="2">
    <source>
        <dbReference type="EMBL" id="KXS08999.1"/>
    </source>
</evidence>
<protein>
    <submittedName>
        <fullName evidence="2">Uncharacterized protein</fullName>
    </submittedName>
</protein>
<feature type="region of interest" description="Disordered" evidence="1">
    <location>
        <begin position="106"/>
        <end position="192"/>
    </location>
</feature>
<dbReference type="EMBL" id="KQ965904">
    <property type="protein sequence ID" value="KXS08999.1"/>
    <property type="molecule type" value="Genomic_DNA"/>
</dbReference>
<gene>
    <name evidence="2" type="ORF">M427DRAFT_39738</name>
</gene>
<keyword evidence="3" id="KW-1185">Reference proteome</keyword>
<dbReference type="AlphaFoldDB" id="A0A138ZWW0"/>
<evidence type="ECO:0000256" key="1">
    <source>
        <dbReference type="SAM" id="MobiDB-lite"/>
    </source>
</evidence>
<sequence length="192" mass="20610">MEAVTPTTFLAIKSDYMAVGCTTFHTIYVGESSTSTKAKELENFARGATILKTGDVIQFLVAVKEKFPSERRGCEGDQDKEEEDDQQDLSKLLQVPKDVKRFILDEALEVDGDDGGEEEDTSHASDNEHEGEEVVVATPPRPKAKGHSIAITGSTSGVVTRSGAGGGAVTGQKRKKGPDDEGAGLRARRSRK</sequence>